<dbReference type="SUPFAM" id="SSF57701">
    <property type="entry name" value="Zn2/Cys6 DNA-binding domain"/>
    <property type="match status" value="1"/>
</dbReference>
<evidence type="ECO:0000259" key="10">
    <source>
        <dbReference type="PROSITE" id="PS50048"/>
    </source>
</evidence>
<dbReference type="SUPFAM" id="SSF103473">
    <property type="entry name" value="MFS general substrate transporter"/>
    <property type="match status" value="1"/>
</dbReference>
<dbReference type="InterPro" id="IPR003663">
    <property type="entry name" value="Sugar/inositol_transpt"/>
</dbReference>
<feature type="transmembrane region" description="Helical" evidence="9">
    <location>
        <begin position="396"/>
        <end position="419"/>
    </location>
</feature>
<evidence type="ECO:0000256" key="1">
    <source>
        <dbReference type="ARBA" id="ARBA00004141"/>
    </source>
</evidence>
<keyword evidence="7" id="KW-0539">Nucleus</keyword>
<feature type="region of interest" description="Disordered" evidence="8">
    <location>
        <begin position="614"/>
        <end position="638"/>
    </location>
</feature>
<evidence type="ECO:0000256" key="5">
    <source>
        <dbReference type="ARBA" id="ARBA00022989"/>
    </source>
</evidence>
<feature type="transmembrane region" description="Helical" evidence="9">
    <location>
        <begin position="685"/>
        <end position="707"/>
    </location>
</feature>
<dbReference type="PROSITE" id="PS00463">
    <property type="entry name" value="ZN2_CY6_FUNGAL_1"/>
    <property type="match status" value="1"/>
</dbReference>
<dbReference type="CDD" id="cd12148">
    <property type="entry name" value="fungal_TF_MHR"/>
    <property type="match status" value="1"/>
</dbReference>
<dbReference type="EMBL" id="ML994672">
    <property type="protein sequence ID" value="KAF2178834.1"/>
    <property type="molecule type" value="Genomic_DNA"/>
</dbReference>
<dbReference type="PANTHER" id="PTHR48022:SF76">
    <property type="entry name" value="MALTOSE PERMEASE, PUTATIVE (AFU_ORTHOLOGUE AFUA_8G07240)-RELATED"/>
    <property type="match status" value="1"/>
</dbReference>
<feature type="transmembrane region" description="Helical" evidence="9">
    <location>
        <begin position="368"/>
        <end position="390"/>
    </location>
</feature>
<feature type="transmembrane region" description="Helical" evidence="9">
    <location>
        <begin position="340"/>
        <end position="361"/>
    </location>
</feature>
<evidence type="ECO:0000256" key="6">
    <source>
        <dbReference type="ARBA" id="ARBA00023136"/>
    </source>
</evidence>
<dbReference type="GO" id="GO:0008270">
    <property type="term" value="F:zinc ion binding"/>
    <property type="evidence" value="ECO:0007669"/>
    <property type="project" value="InterPro"/>
</dbReference>
<evidence type="ECO:0000313" key="12">
    <source>
        <dbReference type="EMBL" id="KAF2178834.1"/>
    </source>
</evidence>
<comment type="similarity">
    <text evidence="2">Belongs to the major facilitator superfamily. Sugar transporter (TC 2.A.1.1) family.</text>
</comment>
<accession>A0A6A6DH28</accession>
<dbReference type="PROSITE" id="PS50850">
    <property type="entry name" value="MFS"/>
    <property type="match status" value="1"/>
</dbReference>
<dbReference type="PANTHER" id="PTHR48022">
    <property type="entry name" value="PLASTIDIC GLUCOSE TRANSPORTER 4"/>
    <property type="match status" value="1"/>
</dbReference>
<evidence type="ECO:0000256" key="2">
    <source>
        <dbReference type="ARBA" id="ARBA00010992"/>
    </source>
</evidence>
<dbReference type="InterPro" id="IPR036259">
    <property type="entry name" value="MFS_trans_sf"/>
</dbReference>
<feature type="transmembrane region" description="Helical" evidence="9">
    <location>
        <begin position="440"/>
        <end position="457"/>
    </location>
</feature>
<keyword evidence="3" id="KW-0813">Transport</keyword>
<dbReference type="GO" id="GO:0016020">
    <property type="term" value="C:membrane"/>
    <property type="evidence" value="ECO:0007669"/>
    <property type="project" value="UniProtKB-SubCell"/>
</dbReference>
<dbReference type="Pfam" id="PF00172">
    <property type="entry name" value="Zn_clus"/>
    <property type="match status" value="1"/>
</dbReference>
<keyword evidence="6 9" id="KW-0472">Membrane</keyword>
<dbReference type="GO" id="GO:0005351">
    <property type="term" value="F:carbohydrate:proton symporter activity"/>
    <property type="evidence" value="ECO:0007669"/>
    <property type="project" value="TreeGrafter"/>
</dbReference>
<feature type="transmembrane region" description="Helical" evidence="9">
    <location>
        <begin position="179"/>
        <end position="200"/>
    </location>
</feature>
<evidence type="ECO:0000256" key="8">
    <source>
        <dbReference type="SAM" id="MobiDB-lite"/>
    </source>
</evidence>
<evidence type="ECO:0000256" key="3">
    <source>
        <dbReference type="ARBA" id="ARBA00022448"/>
    </source>
</evidence>
<dbReference type="InterPro" id="IPR020846">
    <property type="entry name" value="MFS_dom"/>
</dbReference>
<dbReference type="Proteomes" id="UP000800200">
    <property type="component" value="Unassembled WGS sequence"/>
</dbReference>
<evidence type="ECO:0000256" key="7">
    <source>
        <dbReference type="ARBA" id="ARBA00023242"/>
    </source>
</evidence>
<dbReference type="InterPro" id="IPR005828">
    <property type="entry name" value="MFS_sugar_transport-like"/>
</dbReference>
<organism evidence="12 13">
    <name type="scientific">Zopfia rhizophila CBS 207.26</name>
    <dbReference type="NCBI Taxonomy" id="1314779"/>
    <lineage>
        <taxon>Eukaryota</taxon>
        <taxon>Fungi</taxon>
        <taxon>Dikarya</taxon>
        <taxon>Ascomycota</taxon>
        <taxon>Pezizomycotina</taxon>
        <taxon>Dothideomycetes</taxon>
        <taxon>Dothideomycetes incertae sedis</taxon>
        <taxon>Zopfiaceae</taxon>
        <taxon>Zopfia</taxon>
    </lineage>
</organism>
<dbReference type="GO" id="GO:0000981">
    <property type="term" value="F:DNA-binding transcription factor activity, RNA polymerase II-specific"/>
    <property type="evidence" value="ECO:0007669"/>
    <property type="project" value="InterPro"/>
</dbReference>
<keyword evidence="4 9" id="KW-0812">Transmembrane</keyword>
<dbReference type="AlphaFoldDB" id="A0A6A6DH28"/>
<feature type="domain" description="Major facilitator superfamily (MFS) profile" evidence="11">
    <location>
        <begin position="47"/>
        <end position="491"/>
    </location>
</feature>
<protein>
    <submittedName>
        <fullName evidence="12">Uncharacterized protein</fullName>
    </submittedName>
</protein>
<evidence type="ECO:0000256" key="4">
    <source>
        <dbReference type="ARBA" id="ARBA00022692"/>
    </source>
</evidence>
<gene>
    <name evidence="12" type="ORF">K469DRAFT_642064</name>
</gene>
<evidence type="ECO:0000256" key="9">
    <source>
        <dbReference type="SAM" id="Phobius"/>
    </source>
</evidence>
<dbReference type="FunFam" id="1.20.1250.20:FF:000149">
    <property type="entry name" value="MFS transporter, SP family, general alpha glucoside:H+ symporter"/>
    <property type="match status" value="1"/>
</dbReference>
<dbReference type="InterPro" id="IPR050360">
    <property type="entry name" value="MFS_Sugar_Transporters"/>
</dbReference>
<comment type="subcellular location">
    <subcellularLocation>
        <location evidence="1">Membrane</location>
        <topology evidence="1">Multi-pass membrane protein</topology>
    </subcellularLocation>
</comment>
<name>A0A6A6DH28_9PEZI</name>
<feature type="transmembrane region" description="Helical" evidence="9">
    <location>
        <begin position="126"/>
        <end position="143"/>
    </location>
</feature>
<sequence>MTEKAQHEGPIGTKLVGPNDEAQHAATDEKSMSLLKAIKLYPKAVGWSVILSSALIMEGYDLALLGSMYASPQFNMKYGVQNPATGKWSVPASWQSALSNGARAGEVIGLLINGVVSEKYGYRKTMIASLIAMIAFIFILFFAPNLQVLVIGEVFCGIPWGIFQTLTTQYASEVSPVVLRPYLTTFVNMCWVMGQFIAAGVNRGCVQRNDQWAYRIPFAIQWVWPVPIMIGVLFAPESPWWHVRKGDRDAARAALLRLTSPEKDPDFNPDDTIALIEHTNELEKRMSEGTSYWDCFKGIDLRRTEIVCCAWIAQTIVGTNIMGYFTYFMTKAGLLTVQSFNMSMISLALGLIGTMGSWFLMSKLGRRTIHFSGACCLFTILMIVGSISFAGTSTSFWAIGGMLILFVFVYDFTIGPVTYSIVSEMSSTRLKPKTIVLARALYNTSNIVVNVITNYQLGEAAWNWGAKTAFFWAGTCGCVVVWVYFRLPEPKGRTYGELDLLFEQRVSARKFASTKVDPYGHRVVESKEFEKERHFAFDNGGEFVPNSSRPDFPIMRNPVSQACDACRRRKIKCNGLQPCPNCSAASLACTYKVEQKRGGNRGARATTLNELRGAHSGESESLQSPKPPATQNQSFSPESRSLETIPVHVCIDAYFAHIHPVVPFLNQEILEYEREQASASPLSRLFIAAFCAYVVTFGNVLGGLFGVPTSGFNANLGKQLLGTALQLLAPERTSSPTCQSVFISFFLYSAFAGLGNYRQGWYYLREATTLFMMRGDEGIESVYTPAVCGRLFWVMFISERAHAIRRNRPITLQITSASPPLDGQVAYGLQCLVTLFRPFDEAFFAVWNGSHQECSREWLLDLERQIRSTLPTILDLSSEQVTNLRVSQLWLQIKLWELFPRFGFLSSESVHECLTFRYPVGVARDLTVLGMKLPIGSLQVHGMGMTEKVFDIACALIDILPFVSTKTSQFELSPVDYLNQITALLAKLPGGSSKFGPLLLLKINEMLPELVVPLCQAAKLPIPTSESPLSPASRCVYEEELRGNLYADLRRGGGDGE</sequence>
<dbReference type="OrthoDB" id="6612291at2759"/>
<dbReference type="PROSITE" id="PS50048">
    <property type="entry name" value="ZN2_CY6_FUNGAL_2"/>
    <property type="match status" value="1"/>
</dbReference>
<dbReference type="InterPro" id="IPR005829">
    <property type="entry name" value="Sugar_transporter_CS"/>
</dbReference>
<dbReference type="Pfam" id="PF00083">
    <property type="entry name" value="Sugar_tr"/>
    <property type="match status" value="1"/>
</dbReference>
<dbReference type="SMART" id="SM00066">
    <property type="entry name" value="GAL4"/>
    <property type="match status" value="1"/>
</dbReference>
<dbReference type="PROSITE" id="PS00217">
    <property type="entry name" value="SUGAR_TRANSPORT_2"/>
    <property type="match status" value="1"/>
</dbReference>
<feature type="compositionally biased region" description="Polar residues" evidence="8">
    <location>
        <begin position="619"/>
        <end position="638"/>
    </location>
</feature>
<dbReference type="NCBIfam" id="TIGR00879">
    <property type="entry name" value="SP"/>
    <property type="match status" value="1"/>
</dbReference>
<dbReference type="CDD" id="cd00067">
    <property type="entry name" value="GAL4"/>
    <property type="match status" value="1"/>
</dbReference>
<feature type="transmembrane region" description="Helical" evidence="9">
    <location>
        <begin position="469"/>
        <end position="485"/>
    </location>
</feature>
<keyword evidence="5 9" id="KW-1133">Transmembrane helix</keyword>
<dbReference type="Gene3D" id="4.10.240.10">
    <property type="entry name" value="Zn(2)-C6 fungal-type DNA-binding domain"/>
    <property type="match status" value="1"/>
</dbReference>
<dbReference type="Gene3D" id="1.20.1250.20">
    <property type="entry name" value="MFS general substrate transporter like domains"/>
    <property type="match status" value="1"/>
</dbReference>
<proteinExistence type="inferred from homology"/>
<evidence type="ECO:0000259" key="11">
    <source>
        <dbReference type="PROSITE" id="PS50850"/>
    </source>
</evidence>
<evidence type="ECO:0000313" key="13">
    <source>
        <dbReference type="Proteomes" id="UP000800200"/>
    </source>
</evidence>
<dbReference type="InterPro" id="IPR001138">
    <property type="entry name" value="Zn2Cys6_DnaBD"/>
</dbReference>
<dbReference type="InterPro" id="IPR036864">
    <property type="entry name" value="Zn2-C6_fun-type_DNA-bd_sf"/>
</dbReference>
<reference evidence="12" key="1">
    <citation type="journal article" date="2020" name="Stud. Mycol.">
        <title>101 Dothideomycetes genomes: a test case for predicting lifestyles and emergence of pathogens.</title>
        <authorList>
            <person name="Haridas S."/>
            <person name="Albert R."/>
            <person name="Binder M."/>
            <person name="Bloem J."/>
            <person name="Labutti K."/>
            <person name="Salamov A."/>
            <person name="Andreopoulos B."/>
            <person name="Baker S."/>
            <person name="Barry K."/>
            <person name="Bills G."/>
            <person name="Bluhm B."/>
            <person name="Cannon C."/>
            <person name="Castanera R."/>
            <person name="Culley D."/>
            <person name="Daum C."/>
            <person name="Ezra D."/>
            <person name="Gonzalez J."/>
            <person name="Henrissat B."/>
            <person name="Kuo A."/>
            <person name="Liang C."/>
            <person name="Lipzen A."/>
            <person name="Lutzoni F."/>
            <person name="Magnuson J."/>
            <person name="Mondo S."/>
            <person name="Nolan M."/>
            <person name="Ohm R."/>
            <person name="Pangilinan J."/>
            <person name="Park H.-J."/>
            <person name="Ramirez L."/>
            <person name="Alfaro M."/>
            <person name="Sun H."/>
            <person name="Tritt A."/>
            <person name="Yoshinaga Y."/>
            <person name="Zwiers L.-H."/>
            <person name="Turgeon B."/>
            <person name="Goodwin S."/>
            <person name="Spatafora J."/>
            <person name="Crous P."/>
            <person name="Grigoriev I."/>
        </authorList>
    </citation>
    <scope>NUCLEOTIDE SEQUENCE</scope>
    <source>
        <strain evidence="12">CBS 207.26</strain>
    </source>
</reference>
<keyword evidence="13" id="KW-1185">Reference proteome</keyword>
<feature type="transmembrane region" description="Helical" evidence="9">
    <location>
        <begin position="306"/>
        <end position="328"/>
    </location>
</feature>
<feature type="domain" description="Zn(2)-C6 fungal-type" evidence="10">
    <location>
        <begin position="562"/>
        <end position="591"/>
    </location>
</feature>